<evidence type="ECO:0000256" key="1">
    <source>
        <dbReference type="SAM" id="MobiDB-lite"/>
    </source>
</evidence>
<dbReference type="AlphaFoldDB" id="A0A7V7G0J4"/>
<dbReference type="PANTHER" id="PTHR43245">
    <property type="entry name" value="BIFUNCTIONAL POLYMYXIN RESISTANCE PROTEIN ARNA"/>
    <property type="match status" value="1"/>
</dbReference>
<evidence type="ECO:0000313" key="3">
    <source>
        <dbReference type="EMBL" id="KAA0012901.1"/>
    </source>
</evidence>
<evidence type="ECO:0000313" key="4">
    <source>
        <dbReference type="Proteomes" id="UP000486760"/>
    </source>
</evidence>
<dbReference type="Proteomes" id="UP000486760">
    <property type="component" value="Unassembled WGS sequence"/>
</dbReference>
<dbReference type="SUPFAM" id="SSF51735">
    <property type="entry name" value="NAD(P)-binding Rossmann-fold domains"/>
    <property type="match status" value="1"/>
</dbReference>
<organism evidence="3 4">
    <name type="scientific">Billgrantia pellis</name>
    <dbReference type="NCBI Taxonomy" id="2606936"/>
    <lineage>
        <taxon>Bacteria</taxon>
        <taxon>Pseudomonadati</taxon>
        <taxon>Pseudomonadota</taxon>
        <taxon>Gammaproteobacteria</taxon>
        <taxon>Oceanospirillales</taxon>
        <taxon>Halomonadaceae</taxon>
        <taxon>Billgrantia</taxon>
    </lineage>
</organism>
<dbReference type="InterPro" id="IPR050177">
    <property type="entry name" value="Lipid_A_modif_metabolic_enz"/>
</dbReference>
<dbReference type="Gene3D" id="3.90.25.10">
    <property type="entry name" value="UDP-galactose 4-epimerase, domain 1"/>
    <property type="match status" value="1"/>
</dbReference>
<dbReference type="PANTHER" id="PTHR43245:SF53">
    <property type="entry name" value="EPIMERASE-RELATED"/>
    <property type="match status" value="1"/>
</dbReference>
<comment type="caution">
    <text evidence="3">The sequence shown here is derived from an EMBL/GenBank/DDBJ whole genome shotgun (WGS) entry which is preliminary data.</text>
</comment>
<accession>A0A7V7G0J4</accession>
<dbReference type="InterPro" id="IPR001509">
    <property type="entry name" value="Epimerase_deHydtase"/>
</dbReference>
<dbReference type="InterPro" id="IPR036291">
    <property type="entry name" value="NAD(P)-bd_dom_sf"/>
</dbReference>
<feature type="domain" description="NAD-dependent epimerase/dehydratase" evidence="2">
    <location>
        <begin position="39"/>
        <end position="273"/>
    </location>
</feature>
<dbReference type="Gene3D" id="3.40.50.720">
    <property type="entry name" value="NAD(P)-binding Rossmann-like Domain"/>
    <property type="match status" value="1"/>
</dbReference>
<keyword evidence="4" id="KW-1185">Reference proteome</keyword>
<dbReference type="Pfam" id="PF01370">
    <property type="entry name" value="Epimerase"/>
    <property type="match status" value="1"/>
</dbReference>
<dbReference type="EMBL" id="VTPY01000003">
    <property type="protein sequence ID" value="KAA0012901.1"/>
    <property type="molecule type" value="Genomic_DNA"/>
</dbReference>
<evidence type="ECO:0000259" key="2">
    <source>
        <dbReference type="Pfam" id="PF01370"/>
    </source>
</evidence>
<gene>
    <name evidence="3" type="ORF">F0A17_08190</name>
</gene>
<name>A0A7V7G0J4_9GAMM</name>
<reference evidence="3 4" key="1">
    <citation type="submission" date="2019-08" db="EMBL/GenBank/DDBJ databases">
        <title>Bioinformatics analysis of the strain L3 and L5.</title>
        <authorList>
            <person name="Li X."/>
        </authorList>
    </citation>
    <scope>NUCLEOTIDE SEQUENCE [LARGE SCALE GENOMIC DNA]</scope>
    <source>
        <strain evidence="3 4">L5</strain>
    </source>
</reference>
<protein>
    <submittedName>
        <fullName evidence="3">NAD-dependent epimerase/dehydratase family protein</fullName>
    </submittedName>
</protein>
<sequence>MRAPGLPVAGYRAPGGLRSGPNPVRDATGTISRGTGVTVLVTGAGGFLGGHLCRALRAAGHVTLAMGRPEGAGRRRVDTYLAMGDLPATDWLVGILRQHRPGCVYHLAGTVSAPSNEALYRINLTYALRLLDACAALVAPPRVILLGSAAEYGPPEDPLRDLHEAHPTRPVSAYGASKLAQTQYALSQYRVPVVVARAFNPIGVGMPTSGAAGRFVSQVAELANTAALDRAGGVIDTGPLHGIRDLVAAQELAGALVALAAPDVTPGRIYNLCTGVGTTMRALTEALTALAPFPVRFQPVGSDAGVDRAVGDPSRLAAAGITLNPPDLPVVLGDMLRAAGVEPRNPSP</sequence>
<feature type="region of interest" description="Disordered" evidence="1">
    <location>
        <begin position="1"/>
        <end position="29"/>
    </location>
</feature>
<proteinExistence type="predicted"/>